<dbReference type="Pfam" id="PF00733">
    <property type="entry name" value="Asn_synthase"/>
    <property type="match status" value="1"/>
</dbReference>
<proteinExistence type="predicted"/>
<dbReference type="Proteomes" id="UP000293550">
    <property type="component" value="Unassembled WGS sequence"/>
</dbReference>
<evidence type="ECO:0000259" key="5">
    <source>
        <dbReference type="Pfam" id="PF13537"/>
    </source>
</evidence>
<dbReference type="Pfam" id="PF13537">
    <property type="entry name" value="GATase_7"/>
    <property type="match status" value="1"/>
</dbReference>
<dbReference type="OrthoDB" id="7053173at2"/>
<evidence type="ECO:0000256" key="3">
    <source>
        <dbReference type="ARBA" id="ARBA00048741"/>
    </source>
</evidence>
<comment type="catalytic activity">
    <reaction evidence="3">
        <text>L-aspartate + L-glutamine + ATP + H2O = L-asparagine + L-glutamate + AMP + diphosphate + H(+)</text>
        <dbReference type="Rhea" id="RHEA:12228"/>
        <dbReference type="ChEBI" id="CHEBI:15377"/>
        <dbReference type="ChEBI" id="CHEBI:15378"/>
        <dbReference type="ChEBI" id="CHEBI:29985"/>
        <dbReference type="ChEBI" id="CHEBI:29991"/>
        <dbReference type="ChEBI" id="CHEBI:30616"/>
        <dbReference type="ChEBI" id="CHEBI:33019"/>
        <dbReference type="ChEBI" id="CHEBI:58048"/>
        <dbReference type="ChEBI" id="CHEBI:58359"/>
        <dbReference type="ChEBI" id="CHEBI:456215"/>
        <dbReference type="EC" id="6.3.5.4"/>
    </reaction>
</comment>
<dbReference type="GO" id="GO:0006529">
    <property type="term" value="P:asparagine biosynthetic process"/>
    <property type="evidence" value="ECO:0007669"/>
    <property type="project" value="InterPro"/>
</dbReference>
<dbReference type="Gene3D" id="3.40.50.620">
    <property type="entry name" value="HUPs"/>
    <property type="match status" value="1"/>
</dbReference>
<evidence type="ECO:0000313" key="6">
    <source>
        <dbReference type="EMBL" id="RZI46630.1"/>
    </source>
</evidence>
<dbReference type="EMBL" id="SCFB01000004">
    <property type="protein sequence ID" value="RZI46630.1"/>
    <property type="molecule type" value="Genomic_DNA"/>
</dbReference>
<comment type="caution">
    <text evidence="6">The sequence shown here is derived from an EMBL/GenBank/DDBJ whole genome shotgun (WGS) entry which is preliminary data.</text>
</comment>
<dbReference type="Gene3D" id="3.60.20.10">
    <property type="entry name" value="Glutamine Phosphoribosylpyrophosphate, subunit 1, domain 1"/>
    <property type="match status" value="1"/>
</dbReference>
<dbReference type="SUPFAM" id="SSF56235">
    <property type="entry name" value="N-terminal nucleophile aminohydrolases (Ntn hydrolases)"/>
    <property type="match status" value="1"/>
</dbReference>
<dbReference type="InterPro" id="IPR017932">
    <property type="entry name" value="GATase_2_dom"/>
</dbReference>
<gene>
    <name evidence="6" type="ORF">EQU50_03320</name>
</gene>
<organism evidence="6 7">
    <name type="scientific">Candidatus Finniella inopinata</name>
    <dbReference type="NCBI Taxonomy" id="1696036"/>
    <lineage>
        <taxon>Bacteria</taxon>
        <taxon>Pseudomonadati</taxon>
        <taxon>Pseudomonadota</taxon>
        <taxon>Alphaproteobacteria</taxon>
        <taxon>Holosporales</taxon>
        <taxon>Candidatus Paracaedibacteraceae</taxon>
        <taxon>Candidatus Finniella</taxon>
    </lineage>
</organism>
<evidence type="ECO:0000256" key="2">
    <source>
        <dbReference type="ARBA" id="ARBA00012737"/>
    </source>
</evidence>
<dbReference type="AlphaFoldDB" id="A0A4Q7DJU6"/>
<accession>A0A4Q7DJU6</accession>
<evidence type="ECO:0000259" key="4">
    <source>
        <dbReference type="Pfam" id="PF00733"/>
    </source>
</evidence>
<dbReference type="SUPFAM" id="SSF52402">
    <property type="entry name" value="Adenine nucleotide alpha hydrolases-like"/>
    <property type="match status" value="1"/>
</dbReference>
<dbReference type="PANTHER" id="PTHR43284">
    <property type="entry name" value="ASPARAGINE SYNTHETASE (GLUTAMINE-HYDROLYZING)"/>
    <property type="match status" value="1"/>
</dbReference>
<dbReference type="PANTHER" id="PTHR43284:SF1">
    <property type="entry name" value="ASPARAGINE SYNTHETASE"/>
    <property type="match status" value="1"/>
</dbReference>
<comment type="pathway">
    <text evidence="1">Amino-acid biosynthesis; L-asparagine biosynthesis; L-asparagine from L-aspartate (L-Gln route): step 1/1.</text>
</comment>
<reference evidence="6 7" key="1">
    <citation type="submission" date="2018-10" db="EMBL/GenBank/DDBJ databases">
        <title>An updated phylogeny of the Alphaproteobacteria reveals that the parasitic Rickettsiales and Holosporales have independent origins.</title>
        <authorList>
            <person name="Munoz-Gomez S.A."/>
            <person name="Hess S."/>
            <person name="Burger G."/>
            <person name="Lang B.F."/>
            <person name="Susko E."/>
            <person name="Slamovits C.H."/>
            <person name="Roger A.J."/>
        </authorList>
    </citation>
    <scope>NUCLEOTIDE SEQUENCE [LARGE SCALE GENOMIC DNA]</scope>
    <source>
        <strain evidence="6">HOLO01</strain>
    </source>
</reference>
<evidence type="ECO:0000313" key="7">
    <source>
        <dbReference type="Proteomes" id="UP000293550"/>
    </source>
</evidence>
<feature type="domain" description="Asparagine synthetase" evidence="4">
    <location>
        <begin position="241"/>
        <end position="607"/>
    </location>
</feature>
<feature type="domain" description="Glutamine amidotransferase type-2" evidence="5">
    <location>
        <begin position="78"/>
        <end position="163"/>
    </location>
</feature>
<name>A0A4Q7DJU6_9PROT</name>
<dbReference type="EC" id="6.3.5.4" evidence="2"/>
<sequence>MNVIFSGIFYSKKSFITDAIKNKTINLVSPAISENKTIIETPFSQVIAGRRKGCQQSYYDFFIIEASDSKTSYKGFLAGNLYNKSTSTESSKKVNFLEVNIIRKIVETKGQYLSENFWGQYILLCQDLENKKIYIFPDPIGYSSLFYAETEQGILFSSDLWCLADQIEKNISINYFVSQLSSMGGLLNSNTTPFSGIKELPHGNCIIITNDNFEITEFWNPCNTKILDSKNKGCLEVFFDVISAQIKENHNTSLFLSGGSDSSSLLMALKHLKPTKHLIEALNLRDLEVSSSDESKEATRIADSLGINLNFYDWDNPYSLMQSSNMYMRFDKPHVSLLNRRSIIEQENIMLKNGDTVFWSGHGGDHLFCQGNTVYKSIADYWIKHKNKGITKKIIELCALHKIPLAMVLKDNIQALWKYYRGDHQQHDLLNFGKPKWLLPEFHNLEYDRDAIYPYFFEDLKNCPPAKAIQVLSIYEGVNQTKVSEKLNRVPTIYPFFAQPLVEFALALPVYESFDKFDTRLPFREEIRNFFKNNIVLRSTKGETSGMLQRGIEQNIREIYALCLDGYCAKQKILNTRILEEHIEMVRGGKVDELHSILNLISVELWCRDWGL</sequence>
<dbReference type="RefSeq" id="WP_130153728.1">
    <property type="nucleotide sequence ID" value="NZ_SCFB01000004.1"/>
</dbReference>
<keyword evidence="7" id="KW-1185">Reference proteome</keyword>
<dbReference type="InterPro" id="IPR014729">
    <property type="entry name" value="Rossmann-like_a/b/a_fold"/>
</dbReference>
<dbReference type="GO" id="GO:0004066">
    <property type="term" value="F:asparagine synthase (glutamine-hydrolyzing) activity"/>
    <property type="evidence" value="ECO:0007669"/>
    <property type="project" value="UniProtKB-EC"/>
</dbReference>
<protein>
    <recommendedName>
        <fullName evidence="2">asparagine synthase (glutamine-hydrolyzing)</fullName>
        <ecNumber evidence="2">6.3.5.4</ecNumber>
    </recommendedName>
</protein>
<dbReference type="InterPro" id="IPR001962">
    <property type="entry name" value="Asn_synthase"/>
</dbReference>
<evidence type="ECO:0000256" key="1">
    <source>
        <dbReference type="ARBA" id="ARBA00005187"/>
    </source>
</evidence>
<dbReference type="InterPro" id="IPR029055">
    <property type="entry name" value="Ntn_hydrolases_N"/>
</dbReference>
<dbReference type="InterPro" id="IPR051786">
    <property type="entry name" value="ASN_synthetase/amidase"/>
</dbReference>